<dbReference type="GO" id="GO:0008658">
    <property type="term" value="F:penicillin binding"/>
    <property type="evidence" value="ECO:0007669"/>
    <property type="project" value="InterPro"/>
</dbReference>
<evidence type="ECO:0000313" key="17">
    <source>
        <dbReference type="EMBL" id="SMD10534.1"/>
    </source>
</evidence>
<evidence type="ECO:0000256" key="6">
    <source>
        <dbReference type="ARBA" id="ARBA00022670"/>
    </source>
</evidence>
<evidence type="ECO:0000256" key="5">
    <source>
        <dbReference type="ARBA" id="ARBA00022519"/>
    </source>
</evidence>
<evidence type="ECO:0000256" key="7">
    <source>
        <dbReference type="ARBA" id="ARBA00022692"/>
    </source>
</evidence>
<feature type="domain" description="Penicillin-binding protein dimerisation" evidence="16">
    <location>
        <begin position="53"/>
        <end position="220"/>
    </location>
</feature>
<dbReference type="GO" id="GO:0016740">
    <property type="term" value="F:transferase activity"/>
    <property type="evidence" value="ECO:0007669"/>
    <property type="project" value="UniProtKB-KW"/>
</dbReference>
<keyword evidence="7 14" id="KW-0812">Transmembrane</keyword>
<dbReference type="GO" id="GO:0009252">
    <property type="term" value="P:peptidoglycan biosynthetic process"/>
    <property type="evidence" value="ECO:0007669"/>
    <property type="project" value="UniProtKB-KW"/>
</dbReference>
<dbReference type="SUPFAM" id="SSF56519">
    <property type="entry name" value="Penicillin binding protein dimerisation domain"/>
    <property type="match status" value="1"/>
</dbReference>
<dbReference type="InterPro" id="IPR012338">
    <property type="entry name" value="Beta-lactam/transpept-like"/>
</dbReference>
<keyword evidence="17" id="KW-0808">Transferase</keyword>
<gene>
    <name evidence="17" type="ORF">SAMN04488500_12631</name>
</gene>
<feature type="domain" description="Penicillin-binding protein transpeptidase" evidence="15">
    <location>
        <begin position="266"/>
        <end position="587"/>
    </location>
</feature>
<evidence type="ECO:0000256" key="10">
    <source>
        <dbReference type="ARBA" id="ARBA00022984"/>
    </source>
</evidence>
<keyword evidence="18" id="KW-1185">Reference proteome</keyword>
<evidence type="ECO:0000256" key="12">
    <source>
        <dbReference type="ARBA" id="ARBA00023136"/>
    </source>
</evidence>
<reference evidence="17 18" key="1">
    <citation type="submission" date="2017-04" db="EMBL/GenBank/DDBJ databases">
        <authorList>
            <person name="Afonso C.L."/>
            <person name="Miller P.J."/>
            <person name="Scott M.A."/>
            <person name="Spackman E."/>
            <person name="Goraichik I."/>
            <person name="Dimitrov K.M."/>
            <person name="Suarez D.L."/>
            <person name="Swayne D.E."/>
        </authorList>
    </citation>
    <scope>NUCLEOTIDE SEQUENCE [LARGE SCALE GENOMIC DNA]</scope>
    <source>
        <strain evidence="17 18">DSM 5090</strain>
    </source>
</reference>
<dbReference type="InterPro" id="IPR036138">
    <property type="entry name" value="PBP_dimer_sf"/>
</dbReference>
<evidence type="ECO:0000256" key="13">
    <source>
        <dbReference type="ARBA" id="ARBA00023316"/>
    </source>
</evidence>
<evidence type="ECO:0000313" key="18">
    <source>
        <dbReference type="Proteomes" id="UP000192738"/>
    </source>
</evidence>
<evidence type="ECO:0000256" key="9">
    <source>
        <dbReference type="ARBA" id="ARBA00022960"/>
    </source>
</evidence>
<dbReference type="OrthoDB" id="9770103at2"/>
<evidence type="ECO:0000256" key="14">
    <source>
        <dbReference type="SAM" id="Phobius"/>
    </source>
</evidence>
<dbReference type="GO" id="GO:0005886">
    <property type="term" value="C:plasma membrane"/>
    <property type="evidence" value="ECO:0007669"/>
    <property type="project" value="UniProtKB-SubCell"/>
</dbReference>
<name>A0A1W2ELJ2_9FIRM</name>
<evidence type="ECO:0000259" key="16">
    <source>
        <dbReference type="Pfam" id="PF03717"/>
    </source>
</evidence>
<keyword evidence="11 14" id="KW-1133">Transmembrane helix</keyword>
<dbReference type="STRING" id="112901.SAMN04488500_12631"/>
<dbReference type="SUPFAM" id="SSF56601">
    <property type="entry name" value="beta-lactamase/transpeptidase-like"/>
    <property type="match status" value="1"/>
</dbReference>
<dbReference type="NCBIfam" id="TIGR03423">
    <property type="entry name" value="pbp2_mrdA"/>
    <property type="match status" value="1"/>
</dbReference>
<keyword evidence="12 14" id="KW-0472">Membrane</keyword>
<dbReference type="GO" id="GO:0071555">
    <property type="term" value="P:cell wall organization"/>
    <property type="evidence" value="ECO:0007669"/>
    <property type="project" value="UniProtKB-KW"/>
</dbReference>
<dbReference type="Gene3D" id="3.40.710.10">
    <property type="entry name" value="DD-peptidase/beta-lactamase superfamily"/>
    <property type="match status" value="1"/>
</dbReference>
<evidence type="ECO:0000256" key="11">
    <source>
        <dbReference type="ARBA" id="ARBA00022989"/>
    </source>
</evidence>
<dbReference type="PANTHER" id="PTHR30627:SF2">
    <property type="entry name" value="PEPTIDOGLYCAN D,D-TRANSPEPTIDASE MRDA"/>
    <property type="match status" value="1"/>
</dbReference>
<evidence type="ECO:0000259" key="15">
    <source>
        <dbReference type="Pfam" id="PF00905"/>
    </source>
</evidence>
<dbReference type="PANTHER" id="PTHR30627">
    <property type="entry name" value="PEPTIDOGLYCAN D,D-TRANSPEPTIDASE"/>
    <property type="match status" value="1"/>
</dbReference>
<dbReference type="InterPro" id="IPR005311">
    <property type="entry name" value="PBP_dimer"/>
</dbReference>
<dbReference type="GO" id="GO:0009002">
    <property type="term" value="F:serine-type D-Ala-D-Ala carboxypeptidase activity"/>
    <property type="evidence" value="ECO:0007669"/>
    <property type="project" value="InterPro"/>
</dbReference>
<dbReference type="Pfam" id="PF03717">
    <property type="entry name" value="PBP_dimer"/>
    <property type="match status" value="1"/>
</dbReference>
<dbReference type="EMBL" id="FWXI01000026">
    <property type="protein sequence ID" value="SMD10534.1"/>
    <property type="molecule type" value="Genomic_DNA"/>
</dbReference>
<dbReference type="AlphaFoldDB" id="A0A1W2ELJ2"/>
<dbReference type="InterPro" id="IPR017790">
    <property type="entry name" value="Penicillin-binding_protein_2"/>
</dbReference>
<dbReference type="Gene3D" id="3.90.1310.10">
    <property type="entry name" value="Penicillin-binding protein 2a (Domain 2)"/>
    <property type="match status" value="1"/>
</dbReference>
<dbReference type="Pfam" id="PF00905">
    <property type="entry name" value="Transpeptidase"/>
    <property type="match status" value="1"/>
</dbReference>
<evidence type="ECO:0000256" key="3">
    <source>
        <dbReference type="ARBA" id="ARBA00007171"/>
    </source>
</evidence>
<keyword evidence="10" id="KW-0573">Peptidoglycan synthesis</keyword>
<keyword evidence="13" id="KW-0961">Cell wall biogenesis/degradation</keyword>
<keyword evidence="9" id="KW-0133">Cell shape</keyword>
<comment type="subcellular location">
    <subcellularLocation>
        <location evidence="2">Cell membrane</location>
    </subcellularLocation>
    <subcellularLocation>
        <location evidence="1">Membrane</location>
        <topology evidence="1">Single-pass membrane protein</topology>
    </subcellularLocation>
</comment>
<evidence type="ECO:0000256" key="8">
    <source>
        <dbReference type="ARBA" id="ARBA00022801"/>
    </source>
</evidence>
<dbReference type="Gene3D" id="3.30.1390.30">
    <property type="entry name" value="Penicillin-binding protein 2a, domain 3"/>
    <property type="match status" value="1"/>
</dbReference>
<keyword evidence="4" id="KW-1003">Cell membrane</keyword>
<dbReference type="GO" id="GO:0008360">
    <property type="term" value="P:regulation of cell shape"/>
    <property type="evidence" value="ECO:0007669"/>
    <property type="project" value="UniProtKB-KW"/>
</dbReference>
<dbReference type="GO" id="GO:0071972">
    <property type="term" value="F:peptidoglycan L,D-transpeptidase activity"/>
    <property type="evidence" value="ECO:0007669"/>
    <property type="project" value="TreeGrafter"/>
</dbReference>
<dbReference type="InterPro" id="IPR050515">
    <property type="entry name" value="Beta-lactam/transpept"/>
</dbReference>
<protein>
    <submittedName>
        <fullName evidence="17">Peptidoglycan glycosyltransferase</fullName>
    </submittedName>
</protein>
<organism evidence="17 18">
    <name type="scientific">Sporomusa malonica</name>
    <dbReference type="NCBI Taxonomy" id="112901"/>
    <lineage>
        <taxon>Bacteria</taxon>
        <taxon>Bacillati</taxon>
        <taxon>Bacillota</taxon>
        <taxon>Negativicutes</taxon>
        <taxon>Selenomonadales</taxon>
        <taxon>Sporomusaceae</taxon>
        <taxon>Sporomusa</taxon>
    </lineage>
</organism>
<evidence type="ECO:0000256" key="2">
    <source>
        <dbReference type="ARBA" id="ARBA00004236"/>
    </source>
</evidence>
<sequence length="604" mass="65598">MWDEKSRRIKILAIIVVGIVSLLVLRLVWMQLFQGAQYKKIAEQNRIRQITAQAPRGTIYDKNGAIIVANRPSFAVSIIPGEYSNPQEATPLLAVITGVPVDEINKLLKGSEDYPYTPVRIKRDVDATTVAKIEERQYYLPGVVIEAIPVRQYVYKELAAHILGFVGSISEEEYVRRKKQGVHPNDLVGKDGLEREWEEALRGTDGGRQLEVNAVGEDVRSLGERASTPGKGLVLTIDANLQKATEEALNVQVEASRKMGQPAKGGAVVALDVKTGGVLVMASTPAFDPNIFAGGITSKDWNQLITNSNHPLNNRALQNSYPPASVFKIVTAAAALEMNLTTPQEIFDDRGVYVLNGWSFYGWETKGLGKLTIIDGLAWSSDPVFYELGRRLGADNLASYALTFGFGEKTGIKLAGEEKGIVPTADWKEANYGESWYPGETLIAAIGQGYYLVTPLQQAMLTMAVANGGIVYKPMLVDKVLTPDGSLIEKLQPEVLRTIYLRPEVWDTVRQGMMAVTAKGTGAAVFKGFPKTVAGKSGSGETGRGTTHSWFACYAPAEAPEIAVAVLVEEGGEGSMAAAPVTRRVLEAYFSIQSKPLPPAPRTD</sequence>
<dbReference type="GO" id="GO:0006508">
    <property type="term" value="P:proteolysis"/>
    <property type="evidence" value="ECO:0007669"/>
    <property type="project" value="UniProtKB-KW"/>
</dbReference>
<proteinExistence type="inferred from homology"/>
<dbReference type="Proteomes" id="UP000192738">
    <property type="component" value="Unassembled WGS sequence"/>
</dbReference>
<dbReference type="InterPro" id="IPR001460">
    <property type="entry name" value="PCN-bd_Tpept"/>
</dbReference>
<comment type="similarity">
    <text evidence="3">Belongs to the transpeptidase family.</text>
</comment>
<keyword evidence="8" id="KW-0378">Hydrolase</keyword>
<keyword evidence="6" id="KW-0645">Protease</keyword>
<dbReference type="RefSeq" id="WP_084578005.1">
    <property type="nucleotide sequence ID" value="NZ_CP155572.1"/>
</dbReference>
<evidence type="ECO:0000256" key="4">
    <source>
        <dbReference type="ARBA" id="ARBA00022475"/>
    </source>
</evidence>
<evidence type="ECO:0000256" key="1">
    <source>
        <dbReference type="ARBA" id="ARBA00004167"/>
    </source>
</evidence>
<feature type="transmembrane region" description="Helical" evidence="14">
    <location>
        <begin position="12"/>
        <end position="32"/>
    </location>
</feature>
<accession>A0A1W2ELJ2</accession>
<keyword evidence="5" id="KW-0997">Cell inner membrane</keyword>